<evidence type="ECO:0000256" key="1">
    <source>
        <dbReference type="ARBA" id="ARBA00005278"/>
    </source>
</evidence>
<dbReference type="Pfam" id="PF03323">
    <property type="entry name" value="GerA"/>
    <property type="match status" value="1"/>
</dbReference>
<dbReference type="RefSeq" id="WP_074714475.1">
    <property type="nucleotide sequence ID" value="NZ_FNWV01000002.1"/>
</dbReference>
<evidence type="ECO:0000256" key="3">
    <source>
        <dbReference type="SAM" id="Phobius"/>
    </source>
</evidence>
<accession>A0A1H6I7I3</accession>
<dbReference type="GO" id="GO:0009847">
    <property type="term" value="P:spore germination"/>
    <property type="evidence" value="ECO:0007669"/>
    <property type="project" value="InterPro"/>
</dbReference>
<evidence type="ECO:0000256" key="2">
    <source>
        <dbReference type="ARBA" id="ARBA00023136"/>
    </source>
</evidence>
<feature type="transmembrane region" description="Helical" evidence="3">
    <location>
        <begin position="286"/>
        <end position="308"/>
    </location>
</feature>
<feature type="transmembrane region" description="Helical" evidence="3">
    <location>
        <begin position="328"/>
        <end position="345"/>
    </location>
</feature>
<evidence type="ECO:0000313" key="5">
    <source>
        <dbReference type="Proteomes" id="UP000183190"/>
    </source>
</evidence>
<evidence type="ECO:0000313" key="4">
    <source>
        <dbReference type="EMBL" id="SEH44673.1"/>
    </source>
</evidence>
<keyword evidence="3" id="KW-1133">Transmembrane helix</keyword>
<proteinExistence type="inferred from homology"/>
<dbReference type="EMBL" id="FNWV01000002">
    <property type="protein sequence ID" value="SEH44673.1"/>
    <property type="molecule type" value="Genomic_DNA"/>
</dbReference>
<keyword evidence="2 3" id="KW-0472">Membrane</keyword>
<dbReference type="PANTHER" id="PTHR22550:SF5">
    <property type="entry name" value="LEUCINE ZIPPER PROTEIN 4"/>
    <property type="match status" value="1"/>
</dbReference>
<reference evidence="4 5" key="1">
    <citation type="submission" date="2016-10" db="EMBL/GenBank/DDBJ databases">
        <authorList>
            <person name="de Groot N.N."/>
        </authorList>
    </citation>
    <scope>NUCLEOTIDE SEQUENCE [LARGE SCALE GENOMIC DNA]</scope>
    <source>
        <strain evidence="4 5">YAD2003</strain>
    </source>
</reference>
<feature type="transmembrane region" description="Helical" evidence="3">
    <location>
        <begin position="409"/>
        <end position="432"/>
    </location>
</feature>
<feature type="transmembrane region" description="Helical" evidence="3">
    <location>
        <begin position="357"/>
        <end position="374"/>
    </location>
</feature>
<gene>
    <name evidence="4" type="ORF">SAMN02910265_00654</name>
</gene>
<organism evidence="4 5">
    <name type="scientific">Ruminococcus flavefaciens</name>
    <dbReference type="NCBI Taxonomy" id="1265"/>
    <lineage>
        <taxon>Bacteria</taxon>
        <taxon>Bacillati</taxon>
        <taxon>Bacillota</taxon>
        <taxon>Clostridia</taxon>
        <taxon>Eubacteriales</taxon>
        <taxon>Oscillospiraceae</taxon>
        <taxon>Ruminococcus</taxon>
    </lineage>
</organism>
<comment type="similarity">
    <text evidence="1">Belongs to the GerABKA family.</text>
</comment>
<dbReference type="InterPro" id="IPR004995">
    <property type="entry name" value="Spore_Ger"/>
</dbReference>
<dbReference type="OrthoDB" id="9772630at2"/>
<dbReference type="GO" id="GO:0016020">
    <property type="term" value="C:membrane"/>
    <property type="evidence" value="ECO:0007669"/>
    <property type="project" value="InterPro"/>
</dbReference>
<keyword evidence="3" id="KW-0812">Transmembrane</keyword>
<name>A0A1H6I7I3_RUMFL</name>
<dbReference type="InterPro" id="IPR050768">
    <property type="entry name" value="UPF0353/GerABKA_families"/>
</dbReference>
<sequence>MEKGGLLPSLDDSIKEIRRISGGSSDLLINRFVTGGIHCALLCCEGMVSTSVITELIFEPITDIPQQKDSHGLFHYINEQLLLSTDRPQVKDYDTLFKLVNSGFAVLIAEGVDFGLAFGVQGYNSRGVQEPSGEGNIMGAHEGFTETIRTNMSQIRRRLKSPELVMELFTKGEKSRTDLCFCYMKDRVPKSLMEKVRRSLDDVELEAILTTGYLRPFVENGSFEIFDSTGTTERPDVLCSKLIEGRVALLVDGVPYAIVIPRLFCESFQTLDDYAYKPYYAVFIRWLKYAAFLAAVLLPSFYVAIVMYHPELLNSTLFMLLVEAEKKAPLSILTETLFVLLMYEIIREAGVRLPKPVGGAVSIISGLIIGDAAVNSGLVSTPLLTMTALSVLGGLVVPEFNPQVTVLRFIFVIVGGILGLFGISLLACAVLVNICATEDYGFPYTAPLSPFKRKGMGDTAVRMGMKKMQSRGFTVEEYHE</sequence>
<dbReference type="AlphaFoldDB" id="A0A1H6I7I3"/>
<dbReference type="PANTHER" id="PTHR22550">
    <property type="entry name" value="SPORE GERMINATION PROTEIN"/>
    <property type="match status" value="1"/>
</dbReference>
<dbReference type="PIRSF" id="PIRSF005690">
    <property type="entry name" value="GerBA"/>
    <property type="match status" value="1"/>
</dbReference>
<protein>
    <submittedName>
        <fullName evidence="4">Spore germination protein KA</fullName>
    </submittedName>
</protein>
<dbReference type="Proteomes" id="UP000183190">
    <property type="component" value="Unassembled WGS sequence"/>
</dbReference>